<dbReference type="Gene3D" id="3.30.200.20">
    <property type="entry name" value="Phosphorylase Kinase, domain 1"/>
    <property type="match status" value="1"/>
</dbReference>
<dbReference type="InterPro" id="IPR000270">
    <property type="entry name" value="PB1_dom"/>
</dbReference>
<evidence type="ECO:0000256" key="10">
    <source>
        <dbReference type="ARBA" id="ARBA00023137"/>
    </source>
</evidence>
<dbReference type="InterPro" id="IPR017441">
    <property type="entry name" value="Protein_kinase_ATP_BS"/>
</dbReference>
<evidence type="ECO:0000313" key="24">
    <source>
        <dbReference type="Ensembl" id="ENSANAP00000017483.1"/>
    </source>
</evidence>
<keyword evidence="3" id="KW-0597">Phosphoprotein</keyword>
<evidence type="ECO:0000259" key="22">
    <source>
        <dbReference type="PROSITE" id="PS50011"/>
    </source>
</evidence>
<feature type="domain" description="Protein kinase" evidence="22">
    <location>
        <begin position="143"/>
        <end position="386"/>
    </location>
</feature>
<dbReference type="FunFam" id="3.30.200.20:FF:000197">
    <property type="entry name" value="dual specificity mitogen-activated protein kinase kinase 5"/>
    <property type="match status" value="1"/>
</dbReference>
<dbReference type="CDD" id="cd06395">
    <property type="entry name" value="PB1_Map2k5"/>
    <property type="match status" value="1"/>
</dbReference>
<keyword evidence="9" id="KW-0460">Magnesium</keyword>
<evidence type="ECO:0000256" key="17">
    <source>
        <dbReference type="ARBA" id="ARBA00063515"/>
    </source>
</evidence>
<dbReference type="FunFam" id="3.10.20.90:FF:000085">
    <property type="entry name" value="Dual specificity mitogen-activated protein kinase kinase 5"/>
    <property type="match status" value="1"/>
</dbReference>
<protein>
    <recommendedName>
        <fullName evidence="18">Dual specificity mitogen-activated protein kinase kinase 5</fullName>
        <ecNumber evidence="12">2.7.12.2</ecNumber>
    </recommendedName>
    <alternativeName>
        <fullName evidence="19">MAPK/ERK kinase 5</fullName>
    </alternativeName>
</protein>
<evidence type="ECO:0000313" key="25">
    <source>
        <dbReference type="Proteomes" id="UP000233020"/>
    </source>
</evidence>
<dbReference type="FunFam" id="1.10.510.10:FF:000296">
    <property type="entry name" value="Dual specificity mitogen-activated protein kinase kinase 5"/>
    <property type="match status" value="1"/>
</dbReference>
<dbReference type="GeneTree" id="ENSGT00940000157505"/>
<accession>A0A2K5D972</accession>
<feature type="domain" description="PB1" evidence="23">
    <location>
        <begin position="18"/>
        <end position="109"/>
    </location>
</feature>
<feature type="binding site" evidence="20">
    <location>
        <position position="172"/>
    </location>
    <ligand>
        <name>ATP</name>
        <dbReference type="ChEBI" id="CHEBI:30616"/>
    </ligand>
</feature>
<organism evidence="24 25">
    <name type="scientific">Aotus nancymaae</name>
    <name type="common">Ma's night monkey</name>
    <dbReference type="NCBI Taxonomy" id="37293"/>
    <lineage>
        <taxon>Eukaryota</taxon>
        <taxon>Metazoa</taxon>
        <taxon>Chordata</taxon>
        <taxon>Craniata</taxon>
        <taxon>Vertebrata</taxon>
        <taxon>Euteleostomi</taxon>
        <taxon>Mammalia</taxon>
        <taxon>Eutheria</taxon>
        <taxon>Euarchontoglires</taxon>
        <taxon>Primates</taxon>
        <taxon>Haplorrhini</taxon>
        <taxon>Platyrrhini</taxon>
        <taxon>Aotidae</taxon>
        <taxon>Aotus</taxon>
    </lineage>
</organism>
<evidence type="ECO:0000256" key="3">
    <source>
        <dbReference type="ARBA" id="ARBA00022553"/>
    </source>
</evidence>
<evidence type="ECO:0000256" key="13">
    <source>
        <dbReference type="ARBA" id="ARBA00049014"/>
    </source>
</evidence>
<dbReference type="GO" id="GO:0004674">
    <property type="term" value="F:protein serine/threonine kinase activity"/>
    <property type="evidence" value="ECO:0007669"/>
    <property type="project" value="UniProtKB-KW"/>
</dbReference>
<evidence type="ECO:0000256" key="5">
    <source>
        <dbReference type="ARBA" id="ARBA00022723"/>
    </source>
</evidence>
<dbReference type="GO" id="GO:0005524">
    <property type="term" value="F:ATP binding"/>
    <property type="evidence" value="ECO:0007669"/>
    <property type="project" value="UniProtKB-UniRule"/>
</dbReference>
<comment type="catalytic activity">
    <reaction evidence="14">
        <text>L-threonyl-[protein] + ATP = O-phospho-L-threonyl-[protein] + ADP + H(+)</text>
        <dbReference type="Rhea" id="RHEA:46608"/>
        <dbReference type="Rhea" id="RHEA-COMP:11060"/>
        <dbReference type="Rhea" id="RHEA-COMP:11605"/>
        <dbReference type="ChEBI" id="CHEBI:15378"/>
        <dbReference type="ChEBI" id="CHEBI:30013"/>
        <dbReference type="ChEBI" id="CHEBI:30616"/>
        <dbReference type="ChEBI" id="CHEBI:61977"/>
        <dbReference type="ChEBI" id="CHEBI:456216"/>
        <dbReference type="EC" id="2.7.12.2"/>
    </reaction>
</comment>
<name>A0A2K5D972_AOTNA</name>
<proteinExistence type="inferred from homology"/>
<keyword evidence="25" id="KW-1185">Reference proteome</keyword>
<dbReference type="PANTHER" id="PTHR48013:SF9">
    <property type="entry name" value="DUAL SPECIFICITY MITOGEN-ACTIVATED PROTEIN KINASE KINASE 5"/>
    <property type="match status" value="1"/>
</dbReference>
<evidence type="ECO:0000256" key="20">
    <source>
        <dbReference type="PROSITE-ProRule" id="PRU10141"/>
    </source>
</evidence>
<reference evidence="24" key="1">
    <citation type="submission" date="2025-08" db="UniProtKB">
        <authorList>
            <consortium name="Ensembl"/>
        </authorList>
    </citation>
    <scope>IDENTIFICATION</scope>
</reference>
<sequence length="415" mass="46614">MLWLALGPFPAMENQVLVIRIKIPNTGAVDWTVHSGPQLLFRDVLDVIGQVLPEATTTAFEYEDEDGDRITVRSDEEMKAMLSYYYSTVMEQQVNGQLIEPLQIFPRACKPPGERNIHGLKVNTRAGPSQHSPAVSDMNEQDIRYRDTLGHGNGGTVYKAYHVPSGKILAVKVILLDITLELQKQIMSELEILYKCDSSYIIGFYGAFFVENRISICTEFMDGGSLDVYRKIPEHVLGRIAVAVVKGLTYLWSLKILHRDVKPSNMLVNTRGQVKLCDFGVSTQLVNSIAKTYVGTNAYMAPERISGEQYGIHSDVWSLGISFMEVCCLHIDSSPLQLLQCIVDEDSPILPVGEFSEPFVHFITQCMRKQPKERPAPEELMGHPFIMQFNDGNAAVVSMWVCRVLEERRSQQGPP</sequence>
<dbReference type="Gene3D" id="1.10.510.10">
    <property type="entry name" value="Transferase(Phosphotransferase) domain 1"/>
    <property type="match status" value="1"/>
</dbReference>
<keyword evidence="10" id="KW-0829">Tyrosine-protein kinase</keyword>
<keyword evidence="6 20" id="KW-0547">Nucleotide-binding</keyword>
<dbReference type="PANTHER" id="PTHR48013">
    <property type="entry name" value="DUAL SPECIFICITY MITOGEN-ACTIVATED PROTEIN KINASE KINASE 5-RELATED"/>
    <property type="match status" value="1"/>
</dbReference>
<dbReference type="Proteomes" id="UP000233020">
    <property type="component" value="Unplaced"/>
</dbReference>
<dbReference type="SUPFAM" id="SSF56112">
    <property type="entry name" value="Protein kinase-like (PK-like)"/>
    <property type="match status" value="1"/>
</dbReference>
<comment type="subunit">
    <text evidence="17">Interacts with PARD6A, MAP3K3 and MAPK7. Forms a complex with SQSTM1 and PRKCZ or PRKCI.</text>
</comment>
<comment type="catalytic activity">
    <reaction evidence="13">
        <text>L-seryl-[protein] + ATP = O-phospho-L-seryl-[protein] + ADP + H(+)</text>
        <dbReference type="Rhea" id="RHEA:17989"/>
        <dbReference type="Rhea" id="RHEA-COMP:9863"/>
        <dbReference type="Rhea" id="RHEA-COMP:11604"/>
        <dbReference type="ChEBI" id="CHEBI:15378"/>
        <dbReference type="ChEBI" id="CHEBI:29999"/>
        <dbReference type="ChEBI" id="CHEBI:30616"/>
        <dbReference type="ChEBI" id="CHEBI:83421"/>
        <dbReference type="ChEBI" id="CHEBI:456216"/>
        <dbReference type="EC" id="2.7.12.2"/>
    </reaction>
</comment>
<dbReference type="SMART" id="SM00220">
    <property type="entry name" value="S_TKc"/>
    <property type="match status" value="1"/>
</dbReference>
<evidence type="ECO:0000256" key="16">
    <source>
        <dbReference type="ARBA" id="ARBA00057382"/>
    </source>
</evidence>
<dbReference type="Gene3D" id="3.10.20.90">
    <property type="entry name" value="Phosphatidylinositol 3-kinase Catalytic Subunit, Chain A, domain 1"/>
    <property type="match status" value="1"/>
</dbReference>
<dbReference type="SUPFAM" id="SSF54277">
    <property type="entry name" value="CAD &amp; PB1 domains"/>
    <property type="match status" value="1"/>
</dbReference>
<dbReference type="Ensembl" id="ENSANAT00000035341.1">
    <property type="protein sequence ID" value="ENSANAP00000017483.1"/>
    <property type="gene ID" value="ENSANAG00000026610.1"/>
</dbReference>
<dbReference type="InterPro" id="IPR053793">
    <property type="entry name" value="PB1-like"/>
</dbReference>
<evidence type="ECO:0000256" key="1">
    <source>
        <dbReference type="ARBA" id="ARBA00001946"/>
    </source>
</evidence>
<evidence type="ECO:0000256" key="2">
    <source>
        <dbReference type="ARBA" id="ARBA00022527"/>
    </source>
</evidence>
<dbReference type="PROSITE" id="PS51745">
    <property type="entry name" value="PB1"/>
    <property type="match status" value="1"/>
</dbReference>
<dbReference type="Pfam" id="PF00069">
    <property type="entry name" value="Pkinase"/>
    <property type="match status" value="1"/>
</dbReference>
<evidence type="ECO:0000256" key="15">
    <source>
        <dbReference type="ARBA" id="ARBA00051693"/>
    </source>
</evidence>
<dbReference type="PROSITE" id="PS00107">
    <property type="entry name" value="PROTEIN_KINASE_ATP"/>
    <property type="match status" value="1"/>
</dbReference>
<evidence type="ECO:0000256" key="9">
    <source>
        <dbReference type="ARBA" id="ARBA00022842"/>
    </source>
</evidence>
<dbReference type="PROSITE" id="PS50011">
    <property type="entry name" value="PROTEIN_KINASE_DOM"/>
    <property type="match status" value="1"/>
</dbReference>
<evidence type="ECO:0000256" key="12">
    <source>
        <dbReference type="ARBA" id="ARBA00038999"/>
    </source>
</evidence>
<keyword evidence="4" id="KW-0808">Transferase</keyword>
<dbReference type="SMART" id="SM00666">
    <property type="entry name" value="PB1"/>
    <property type="match status" value="1"/>
</dbReference>
<evidence type="ECO:0000256" key="14">
    <source>
        <dbReference type="ARBA" id="ARBA00049299"/>
    </source>
</evidence>
<evidence type="ECO:0000256" key="11">
    <source>
        <dbReference type="ARBA" id="ARBA00038035"/>
    </source>
</evidence>
<dbReference type="AlphaFoldDB" id="A0A2K5D972"/>
<dbReference type="GO" id="GO:0007507">
    <property type="term" value="P:heart development"/>
    <property type="evidence" value="ECO:0007669"/>
    <property type="project" value="Ensembl"/>
</dbReference>
<dbReference type="InterPro" id="IPR008271">
    <property type="entry name" value="Ser/Thr_kinase_AS"/>
</dbReference>
<keyword evidence="7" id="KW-0418">Kinase</keyword>
<dbReference type="GO" id="GO:0048009">
    <property type="term" value="P:insulin-like growth factor receptor signaling pathway"/>
    <property type="evidence" value="ECO:0007669"/>
    <property type="project" value="Ensembl"/>
</dbReference>
<evidence type="ECO:0000256" key="19">
    <source>
        <dbReference type="ARBA" id="ARBA00077427"/>
    </source>
</evidence>
<comment type="catalytic activity">
    <reaction evidence="15">
        <text>L-tyrosyl-[protein] + ATP = O-phospho-L-tyrosyl-[protein] + ADP + H(+)</text>
        <dbReference type="Rhea" id="RHEA:10596"/>
        <dbReference type="Rhea" id="RHEA-COMP:10136"/>
        <dbReference type="Rhea" id="RHEA-COMP:20101"/>
        <dbReference type="ChEBI" id="CHEBI:15378"/>
        <dbReference type="ChEBI" id="CHEBI:30616"/>
        <dbReference type="ChEBI" id="CHEBI:46858"/>
        <dbReference type="ChEBI" id="CHEBI:61978"/>
        <dbReference type="ChEBI" id="CHEBI:456216"/>
        <dbReference type="EC" id="2.7.12.2"/>
    </reaction>
</comment>
<comment type="cofactor">
    <cofactor evidence="1">
        <name>Mg(2+)</name>
        <dbReference type="ChEBI" id="CHEBI:18420"/>
    </cofactor>
</comment>
<dbReference type="InterPro" id="IPR011009">
    <property type="entry name" value="Kinase-like_dom_sf"/>
</dbReference>
<comment type="function">
    <text evidence="16">Acts as a scaffold for the formation of a ternary MAP3K2/MAP3K3-MAP3K5-MAPK7 signaling complex. Activation of this pathway appears to play a critical role in protecting cells from stress-induced apoptosis, neuronal survival and cardiac development and angiogenesis. As part of the MAPK/ERK signaling pathway, acts as a negative regulator of apoptosis in cardiomyocytes via promotion of STUB1/CHIP-mediated ubiquitination and degradation of ICER-type isoforms of CREM.</text>
</comment>
<dbReference type="STRING" id="37293.ENSANAP00000017483"/>
<comment type="similarity">
    <text evidence="11">Belongs to the protein kinase superfamily. STE Ser/Thr protein kinase family. MAP kinase kinase subfamily.</text>
</comment>
<dbReference type="Pfam" id="PF00564">
    <property type="entry name" value="PB1"/>
    <property type="match status" value="1"/>
</dbReference>
<dbReference type="GO" id="GO:0005819">
    <property type="term" value="C:spindle"/>
    <property type="evidence" value="ECO:0007669"/>
    <property type="project" value="Ensembl"/>
</dbReference>
<keyword evidence="2 21" id="KW-0723">Serine/threonine-protein kinase</keyword>
<evidence type="ECO:0000256" key="21">
    <source>
        <dbReference type="RuleBase" id="RU000304"/>
    </source>
</evidence>
<reference evidence="24" key="2">
    <citation type="submission" date="2025-09" db="UniProtKB">
        <authorList>
            <consortium name="Ensembl"/>
        </authorList>
    </citation>
    <scope>IDENTIFICATION</scope>
</reference>
<dbReference type="GO" id="GO:0004708">
    <property type="term" value="F:MAP kinase kinase activity"/>
    <property type="evidence" value="ECO:0007669"/>
    <property type="project" value="UniProtKB-EC"/>
</dbReference>
<keyword evidence="5" id="KW-0479">Metal-binding</keyword>
<evidence type="ECO:0000256" key="4">
    <source>
        <dbReference type="ARBA" id="ARBA00022679"/>
    </source>
</evidence>
<dbReference type="InterPro" id="IPR034851">
    <property type="entry name" value="PB1_MAP2K5"/>
</dbReference>
<dbReference type="EC" id="2.7.12.2" evidence="12"/>
<dbReference type="InterPro" id="IPR000719">
    <property type="entry name" value="Prot_kinase_dom"/>
</dbReference>
<dbReference type="PROSITE" id="PS00108">
    <property type="entry name" value="PROTEIN_KINASE_ST"/>
    <property type="match status" value="1"/>
</dbReference>
<dbReference type="GO" id="GO:0046872">
    <property type="term" value="F:metal ion binding"/>
    <property type="evidence" value="ECO:0007669"/>
    <property type="project" value="UniProtKB-KW"/>
</dbReference>
<evidence type="ECO:0000256" key="6">
    <source>
        <dbReference type="ARBA" id="ARBA00022741"/>
    </source>
</evidence>
<gene>
    <name evidence="24" type="primary">MAP2K5</name>
</gene>
<evidence type="ECO:0000256" key="7">
    <source>
        <dbReference type="ARBA" id="ARBA00022777"/>
    </source>
</evidence>
<evidence type="ECO:0000256" key="8">
    <source>
        <dbReference type="ARBA" id="ARBA00022840"/>
    </source>
</evidence>
<evidence type="ECO:0000256" key="18">
    <source>
        <dbReference type="ARBA" id="ARBA00073836"/>
    </source>
</evidence>
<evidence type="ECO:0000259" key="23">
    <source>
        <dbReference type="PROSITE" id="PS51745"/>
    </source>
</evidence>
<keyword evidence="8 20" id="KW-0067">ATP-binding</keyword>
<dbReference type="GO" id="GO:0004713">
    <property type="term" value="F:protein tyrosine kinase activity"/>
    <property type="evidence" value="ECO:0007669"/>
    <property type="project" value="UniProtKB-KW"/>
</dbReference>